<evidence type="ECO:0000256" key="5">
    <source>
        <dbReference type="PROSITE-ProRule" id="PRU01022"/>
    </source>
</evidence>
<reference evidence="7 8" key="1">
    <citation type="submission" date="2011-02" db="EMBL/GenBank/DDBJ databases">
        <title>The Genome Sequence of Mortierella verticillata NRRL 6337.</title>
        <authorList>
            <consortium name="The Broad Institute Genome Sequencing Platform"/>
            <person name="Russ C."/>
            <person name="Cuomo C."/>
            <person name="Burger G."/>
            <person name="Gray M.W."/>
            <person name="Holland P.W.H."/>
            <person name="King N."/>
            <person name="Lang F.B.F."/>
            <person name="Roger A.J."/>
            <person name="Ruiz-Trillo I."/>
            <person name="Young S.K."/>
            <person name="Zeng Q."/>
            <person name="Gargeya S."/>
            <person name="Alvarado L."/>
            <person name="Berlin A."/>
            <person name="Chapman S.B."/>
            <person name="Chen Z."/>
            <person name="Freedman E."/>
            <person name="Gellesch M."/>
            <person name="Goldberg J."/>
            <person name="Griggs A."/>
            <person name="Gujja S."/>
            <person name="Heilman E."/>
            <person name="Heiman D."/>
            <person name="Howarth C."/>
            <person name="Mehta T."/>
            <person name="Neiman D."/>
            <person name="Pearson M."/>
            <person name="Roberts A."/>
            <person name="Saif S."/>
            <person name="Shea T."/>
            <person name="Shenoy N."/>
            <person name="Sisk P."/>
            <person name="Stolte C."/>
            <person name="Sykes S."/>
            <person name="White J."/>
            <person name="Yandava C."/>
            <person name="Haas B."/>
            <person name="Nusbaum C."/>
            <person name="Birren B."/>
        </authorList>
    </citation>
    <scope>NUCLEOTIDE SEQUENCE [LARGE SCALE GENOMIC DNA]</scope>
    <source>
        <strain evidence="7 8">NRRL 6337</strain>
    </source>
</reference>
<evidence type="ECO:0000256" key="4">
    <source>
        <dbReference type="ARBA" id="ARBA00038188"/>
    </source>
</evidence>
<dbReference type="InterPro" id="IPR030384">
    <property type="entry name" value="MeTrfase_SMT"/>
</dbReference>
<dbReference type="GO" id="GO:0003838">
    <property type="term" value="F:sterol 24-C-methyltransferase activity"/>
    <property type="evidence" value="ECO:0007669"/>
    <property type="project" value="TreeGrafter"/>
</dbReference>
<dbReference type="PANTHER" id="PTHR44068:SF1">
    <property type="entry name" value="HYPOTHETICAL LOC100005854"/>
    <property type="match status" value="1"/>
</dbReference>
<comment type="similarity">
    <text evidence="4 5">Belongs to the class I-like SAM-binding methyltransferase superfamily. Erg6/SMT family.</text>
</comment>
<evidence type="ECO:0000256" key="1">
    <source>
        <dbReference type="ARBA" id="ARBA00022603"/>
    </source>
</evidence>
<proteinExistence type="inferred from homology"/>
<dbReference type="OrthoDB" id="2390731at2759"/>
<keyword evidence="3 5" id="KW-0949">S-adenosyl-L-methionine</keyword>
<sequence>MPITSNSFDACYAIEATVHASTLEGVYGEAYRILKPDGVFGCYECVLTDNFDPTDLEHLRIARGIEIGNGITKMRTAKECVQALKNVGFVVEKAFGSAANGDKIKWYSPLQGDILKANSVWDYPTLLRTSYFGRTTAM</sequence>
<dbReference type="Pfam" id="PF08241">
    <property type="entry name" value="Methyltransf_11"/>
    <property type="match status" value="1"/>
</dbReference>
<evidence type="ECO:0000256" key="3">
    <source>
        <dbReference type="ARBA" id="ARBA00022691"/>
    </source>
</evidence>
<evidence type="ECO:0000313" key="8">
    <source>
        <dbReference type="Proteomes" id="UP000243308"/>
    </source>
</evidence>
<dbReference type="GO" id="GO:0006696">
    <property type="term" value="P:ergosterol biosynthetic process"/>
    <property type="evidence" value="ECO:0007669"/>
    <property type="project" value="TreeGrafter"/>
</dbReference>
<dbReference type="PROSITE" id="PS51685">
    <property type="entry name" value="SAM_MT_ERG6_SMT"/>
    <property type="match status" value="1"/>
</dbReference>
<dbReference type="InterPro" id="IPR013216">
    <property type="entry name" value="Methyltransf_11"/>
</dbReference>
<dbReference type="InterPro" id="IPR050447">
    <property type="entry name" value="Erg6_SMT_methyltransf"/>
</dbReference>
<evidence type="ECO:0000313" key="7">
    <source>
        <dbReference type="EMBL" id="KFH63124.1"/>
    </source>
</evidence>
<dbReference type="SUPFAM" id="SSF53335">
    <property type="entry name" value="S-adenosyl-L-methionine-dependent methyltransferases"/>
    <property type="match status" value="1"/>
</dbReference>
<keyword evidence="2 5" id="KW-0808">Transferase</keyword>
<keyword evidence="8" id="KW-1185">Reference proteome</keyword>
<name>A0A086TME7_9FUNG</name>
<dbReference type="GO" id="GO:0032259">
    <property type="term" value="P:methylation"/>
    <property type="evidence" value="ECO:0007669"/>
    <property type="project" value="UniProtKB-KW"/>
</dbReference>
<dbReference type="AlphaFoldDB" id="A0A086TME7"/>
<dbReference type="Proteomes" id="UP000243308">
    <property type="component" value="Unassembled WGS sequence"/>
</dbReference>
<dbReference type="EMBL" id="KN042429">
    <property type="protein sequence ID" value="KFH63124.1"/>
    <property type="molecule type" value="Genomic_DNA"/>
</dbReference>
<evidence type="ECO:0000256" key="2">
    <source>
        <dbReference type="ARBA" id="ARBA00022679"/>
    </source>
</evidence>
<organism evidence="7 8">
    <name type="scientific">Podila verticillata NRRL 6337</name>
    <dbReference type="NCBI Taxonomy" id="1069443"/>
    <lineage>
        <taxon>Eukaryota</taxon>
        <taxon>Fungi</taxon>
        <taxon>Fungi incertae sedis</taxon>
        <taxon>Mucoromycota</taxon>
        <taxon>Mortierellomycotina</taxon>
        <taxon>Mortierellomycetes</taxon>
        <taxon>Mortierellales</taxon>
        <taxon>Mortierellaceae</taxon>
        <taxon>Podila</taxon>
    </lineage>
</organism>
<keyword evidence="1 5" id="KW-0489">Methyltransferase</keyword>
<dbReference type="PANTHER" id="PTHR44068">
    <property type="entry name" value="ZGC:194242"/>
    <property type="match status" value="1"/>
</dbReference>
<protein>
    <submittedName>
        <fullName evidence="7">Sterol 24-C-methyltransferase</fullName>
    </submittedName>
</protein>
<dbReference type="InterPro" id="IPR029063">
    <property type="entry name" value="SAM-dependent_MTases_sf"/>
</dbReference>
<gene>
    <name evidence="7" type="ORF">MVEG_11161</name>
</gene>
<dbReference type="Gene3D" id="3.40.50.150">
    <property type="entry name" value="Vaccinia Virus protein VP39"/>
    <property type="match status" value="1"/>
</dbReference>
<dbReference type="GO" id="GO:0005783">
    <property type="term" value="C:endoplasmic reticulum"/>
    <property type="evidence" value="ECO:0007669"/>
    <property type="project" value="TreeGrafter"/>
</dbReference>
<feature type="domain" description="SAM-dependent methyltransferase Erg6/SMT-type" evidence="6">
    <location>
        <begin position="1"/>
        <end position="138"/>
    </location>
</feature>
<accession>A0A086TME7</accession>
<evidence type="ECO:0000259" key="6">
    <source>
        <dbReference type="PROSITE" id="PS51685"/>
    </source>
</evidence>